<dbReference type="EMBL" id="MU857775">
    <property type="protein sequence ID" value="KAK4243865.1"/>
    <property type="molecule type" value="Genomic_DNA"/>
</dbReference>
<accession>A0AAN7CLA1</accession>
<evidence type="ECO:0000313" key="2">
    <source>
        <dbReference type="EMBL" id="KAK4243865.1"/>
    </source>
</evidence>
<sequence length="213" mass="23072">MPYTARSRGKNKARGRVPSAASGAASAAADDSPAESGATSRIPQASRKRRRTDPPTPSIYEERAVRGVPCTMCVKSALAGRSAGECRDHSGPGRRCAHCFRGSHKCQEIPASCVASAKDLTRVLKIDAKHPDSKSLRIILRNDLQRACAISANEEPGKEKEDDEDLASFVKIGRAVFTILSEVNALKKKRKRMDRKQKARERGVTGNDGDFIG</sequence>
<feature type="compositionally biased region" description="Low complexity" evidence="1">
    <location>
        <begin position="18"/>
        <end position="38"/>
    </location>
</feature>
<dbReference type="AlphaFoldDB" id="A0AAN7CLA1"/>
<feature type="region of interest" description="Disordered" evidence="1">
    <location>
        <begin position="188"/>
        <end position="213"/>
    </location>
</feature>
<feature type="compositionally biased region" description="Basic residues" evidence="1">
    <location>
        <begin position="188"/>
        <end position="199"/>
    </location>
</feature>
<reference evidence="2" key="2">
    <citation type="submission" date="2023-05" db="EMBL/GenBank/DDBJ databases">
        <authorList>
            <consortium name="Lawrence Berkeley National Laboratory"/>
            <person name="Steindorff A."/>
            <person name="Hensen N."/>
            <person name="Bonometti L."/>
            <person name="Westerberg I."/>
            <person name="Brannstrom I.O."/>
            <person name="Guillou S."/>
            <person name="Cros-Aarteil S."/>
            <person name="Calhoun S."/>
            <person name="Haridas S."/>
            <person name="Kuo A."/>
            <person name="Mondo S."/>
            <person name="Pangilinan J."/>
            <person name="Riley R."/>
            <person name="Labutti K."/>
            <person name="Andreopoulos B."/>
            <person name="Lipzen A."/>
            <person name="Chen C."/>
            <person name="Yanf M."/>
            <person name="Daum C."/>
            <person name="Ng V."/>
            <person name="Clum A."/>
            <person name="Ohm R."/>
            <person name="Martin F."/>
            <person name="Silar P."/>
            <person name="Natvig D."/>
            <person name="Lalanne C."/>
            <person name="Gautier V."/>
            <person name="Ament-Velasquez S.L."/>
            <person name="Kruys A."/>
            <person name="Hutchinson M.I."/>
            <person name="Powell A.J."/>
            <person name="Barry K."/>
            <person name="Miller A.N."/>
            <person name="Grigoriev I.V."/>
            <person name="Debuchy R."/>
            <person name="Gladieux P."/>
            <person name="Thoren M.H."/>
            <person name="Johannesson H."/>
        </authorList>
    </citation>
    <scope>NUCLEOTIDE SEQUENCE</scope>
    <source>
        <strain evidence="2">CBS 359.72</strain>
    </source>
</reference>
<gene>
    <name evidence="2" type="ORF">C7999DRAFT_35797</name>
</gene>
<comment type="caution">
    <text evidence="2">The sequence shown here is derived from an EMBL/GenBank/DDBJ whole genome shotgun (WGS) entry which is preliminary data.</text>
</comment>
<feature type="region of interest" description="Disordered" evidence="1">
    <location>
        <begin position="1"/>
        <end position="61"/>
    </location>
</feature>
<dbReference type="Proteomes" id="UP001303647">
    <property type="component" value="Unassembled WGS sequence"/>
</dbReference>
<name>A0AAN7CLA1_9PEZI</name>
<evidence type="ECO:0000256" key="1">
    <source>
        <dbReference type="SAM" id="MobiDB-lite"/>
    </source>
</evidence>
<organism evidence="2 3">
    <name type="scientific">Corynascus novoguineensis</name>
    <dbReference type="NCBI Taxonomy" id="1126955"/>
    <lineage>
        <taxon>Eukaryota</taxon>
        <taxon>Fungi</taxon>
        <taxon>Dikarya</taxon>
        <taxon>Ascomycota</taxon>
        <taxon>Pezizomycotina</taxon>
        <taxon>Sordariomycetes</taxon>
        <taxon>Sordariomycetidae</taxon>
        <taxon>Sordariales</taxon>
        <taxon>Chaetomiaceae</taxon>
        <taxon>Corynascus</taxon>
    </lineage>
</organism>
<protein>
    <submittedName>
        <fullName evidence="2">Uncharacterized protein</fullName>
    </submittedName>
</protein>
<keyword evidence="3" id="KW-1185">Reference proteome</keyword>
<evidence type="ECO:0000313" key="3">
    <source>
        <dbReference type="Proteomes" id="UP001303647"/>
    </source>
</evidence>
<reference evidence="2" key="1">
    <citation type="journal article" date="2023" name="Mol. Phylogenet. Evol.">
        <title>Genome-scale phylogeny and comparative genomics of the fungal order Sordariales.</title>
        <authorList>
            <person name="Hensen N."/>
            <person name="Bonometti L."/>
            <person name="Westerberg I."/>
            <person name="Brannstrom I.O."/>
            <person name="Guillou S."/>
            <person name="Cros-Aarteil S."/>
            <person name="Calhoun S."/>
            <person name="Haridas S."/>
            <person name="Kuo A."/>
            <person name="Mondo S."/>
            <person name="Pangilinan J."/>
            <person name="Riley R."/>
            <person name="LaButti K."/>
            <person name="Andreopoulos B."/>
            <person name="Lipzen A."/>
            <person name="Chen C."/>
            <person name="Yan M."/>
            <person name="Daum C."/>
            <person name="Ng V."/>
            <person name="Clum A."/>
            <person name="Steindorff A."/>
            <person name="Ohm R.A."/>
            <person name="Martin F."/>
            <person name="Silar P."/>
            <person name="Natvig D.O."/>
            <person name="Lalanne C."/>
            <person name="Gautier V."/>
            <person name="Ament-Velasquez S.L."/>
            <person name="Kruys A."/>
            <person name="Hutchinson M.I."/>
            <person name="Powell A.J."/>
            <person name="Barry K."/>
            <person name="Miller A.N."/>
            <person name="Grigoriev I.V."/>
            <person name="Debuchy R."/>
            <person name="Gladieux P."/>
            <person name="Hiltunen Thoren M."/>
            <person name="Johannesson H."/>
        </authorList>
    </citation>
    <scope>NUCLEOTIDE SEQUENCE</scope>
    <source>
        <strain evidence="2">CBS 359.72</strain>
    </source>
</reference>
<proteinExistence type="predicted"/>